<comment type="cofactor">
    <cofactor evidence="1">
        <name>Mg(2+)</name>
        <dbReference type="ChEBI" id="CHEBI:18420"/>
    </cofactor>
</comment>
<dbReference type="STRING" id="1434700.SAMN06296427_106203"/>
<accession>A0A1W2BIH6</accession>
<evidence type="ECO:0000313" key="7">
    <source>
        <dbReference type="Proteomes" id="UP000192393"/>
    </source>
</evidence>
<dbReference type="GO" id="GO:0000287">
    <property type="term" value="F:magnesium ion binding"/>
    <property type="evidence" value="ECO:0007669"/>
    <property type="project" value="InterPro"/>
</dbReference>
<proteinExistence type="predicted"/>
<evidence type="ECO:0000256" key="4">
    <source>
        <dbReference type="ARBA" id="ARBA00022801"/>
    </source>
</evidence>
<dbReference type="GO" id="GO:0005737">
    <property type="term" value="C:cytoplasm"/>
    <property type="evidence" value="ECO:0007669"/>
    <property type="project" value="InterPro"/>
</dbReference>
<sequence>MYINSSITTMKQIFILFISGLLLLSCEEKNMKNLPFKSESGFFNALIEIPAGTNKKYEYNTEDLSFEVDQRDGKDRIIPYLPYFANYGYIPSTLSDSTKGGDGDPVDIFVISEALSQGTLIPIIPIATVKLIDDNEEDYKIIAVPADETLNVLHVKTFEELKSKHPSIITIIETWLANYDTDPLKINGWLDQKETEDYIIKNSQN</sequence>
<dbReference type="EC" id="3.6.1.1" evidence="2"/>
<reference evidence="6 7" key="1">
    <citation type="submission" date="2017-04" db="EMBL/GenBank/DDBJ databases">
        <authorList>
            <person name="Afonso C.L."/>
            <person name="Miller P.J."/>
            <person name="Scott M.A."/>
            <person name="Spackman E."/>
            <person name="Goraichik I."/>
            <person name="Dimitrov K.M."/>
            <person name="Suarez D.L."/>
            <person name="Swayne D.E."/>
        </authorList>
    </citation>
    <scope>NUCLEOTIDE SEQUENCE [LARGE SCALE GENOMIC DNA]</scope>
    <source>
        <strain evidence="6 7">CGMCC 1.12708</strain>
    </source>
</reference>
<organism evidence="6 7">
    <name type="scientific">Moheibacter sediminis</name>
    <dbReference type="NCBI Taxonomy" id="1434700"/>
    <lineage>
        <taxon>Bacteria</taxon>
        <taxon>Pseudomonadati</taxon>
        <taxon>Bacteroidota</taxon>
        <taxon>Flavobacteriia</taxon>
        <taxon>Flavobacteriales</taxon>
        <taxon>Weeksellaceae</taxon>
        <taxon>Moheibacter</taxon>
    </lineage>
</organism>
<dbReference type="Pfam" id="PF00719">
    <property type="entry name" value="Pyrophosphatase"/>
    <property type="match status" value="1"/>
</dbReference>
<evidence type="ECO:0000313" key="6">
    <source>
        <dbReference type="EMBL" id="SMC72727.1"/>
    </source>
</evidence>
<dbReference type="EMBL" id="FWXS01000006">
    <property type="protein sequence ID" value="SMC72727.1"/>
    <property type="molecule type" value="Genomic_DNA"/>
</dbReference>
<dbReference type="SUPFAM" id="SSF50324">
    <property type="entry name" value="Inorganic pyrophosphatase"/>
    <property type="match status" value="1"/>
</dbReference>
<dbReference type="PANTHER" id="PTHR10286">
    <property type="entry name" value="INORGANIC PYROPHOSPHATASE"/>
    <property type="match status" value="1"/>
</dbReference>
<dbReference type="InterPro" id="IPR036649">
    <property type="entry name" value="Pyrophosphatase_sf"/>
</dbReference>
<dbReference type="GO" id="GO:0006796">
    <property type="term" value="P:phosphate-containing compound metabolic process"/>
    <property type="evidence" value="ECO:0007669"/>
    <property type="project" value="InterPro"/>
</dbReference>
<keyword evidence="7" id="KW-1185">Reference proteome</keyword>
<gene>
    <name evidence="6" type="ORF">SAMN06296427_106203</name>
</gene>
<dbReference type="PROSITE" id="PS00387">
    <property type="entry name" value="PPASE"/>
    <property type="match status" value="1"/>
</dbReference>
<dbReference type="Proteomes" id="UP000192393">
    <property type="component" value="Unassembled WGS sequence"/>
</dbReference>
<protein>
    <recommendedName>
        <fullName evidence="2">inorganic diphosphatase</fullName>
        <ecNumber evidence="2">3.6.1.1</ecNumber>
    </recommendedName>
</protein>
<evidence type="ECO:0000256" key="1">
    <source>
        <dbReference type="ARBA" id="ARBA00001946"/>
    </source>
</evidence>
<dbReference type="AlphaFoldDB" id="A0A1W2BIH6"/>
<evidence type="ECO:0000256" key="3">
    <source>
        <dbReference type="ARBA" id="ARBA00022723"/>
    </source>
</evidence>
<name>A0A1W2BIH6_9FLAO</name>
<keyword evidence="5" id="KW-0460">Magnesium</keyword>
<evidence type="ECO:0000256" key="2">
    <source>
        <dbReference type="ARBA" id="ARBA00012146"/>
    </source>
</evidence>
<keyword evidence="3" id="KW-0479">Metal-binding</keyword>
<dbReference type="InterPro" id="IPR008162">
    <property type="entry name" value="Pyrophosphatase"/>
</dbReference>
<keyword evidence="4" id="KW-0378">Hydrolase</keyword>
<dbReference type="Gene3D" id="3.90.80.10">
    <property type="entry name" value="Inorganic pyrophosphatase"/>
    <property type="match status" value="1"/>
</dbReference>
<dbReference type="GO" id="GO:0004427">
    <property type="term" value="F:inorganic diphosphate phosphatase activity"/>
    <property type="evidence" value="ECO:0007669"/>
    <property type="project" value="UniProtKB-EC"/>
</dbReference>
<evidence type="ECO:0000256" key="5">
    <source>
        <dbReference type="ARBA" id="ARBA00022842"/>
    </source>
</evidence>